<comment type="subcellular location">
    <subcellularLocation>
        <location evidence="1">Cell membrane</location>
        <topology evidence="1">Multi-pass membrane protein</topology>
    </subcellularLocation>
</comment>
<dbReference type="EMBL" id="CP002353">
    <property type="protein sequence ID" value="ADV63864.1"/>
    <property type="molecule type" value="Genomic_DNA"/>
</dbReference>
<feature type="transmembrane region" description="Helical" evidence="6">
    <location>
        <begin position="244"/>
        <end position="261"/>
    </location>
</feature>
<keyword evidence="5 6" id="KW-0472">Membrane</keyword>
<evidence type="ECO:0000256" key="6">
    <source>
        <dbReference type="SAM" id="Phobius"/>
    </source>
</evidence>
<organism evidence="7 8">
    <name type="scientific">Isosphaera pallida (strain ATCC 43644 / DSM 9630 / IS1B)</name>
    <dbReference type="NCBI Taxonomy" id="575540"/>
    <lineage>
        <taxon>Bacteria</taxon>
        <taxon>Pseudomonadati</taxon>
        <taxon>Planctomycetota</taxon>
        <taxon>Planctomycetia</taxon>
        <taxon>Isosphaerales</taxon>
        <taxon>Isosphaeraceae</taxon>
        <taxon>Isosphaera</taxon>
    </lineage>
</organism>
<evidence type="ECO:0000256" key="3">
    <source>
        <dbReference type="ARBA" id="ARBA00022692"/>
    </source>
</evidence>
<protein>
    <submittedName>
        <fullName evidence="7">Monosaccharide ABC transporter membrane protein, CUT2 family</fullName>
    </submittedName>
</protein>
<feature type="transmembrane region" description="Helical" evidence="6">
    <location>
        <begin position="59"/>
        <end position="77"/>
    </location>
</feature>
<dbReference type="HOGENOM" id="CLU_028880_0_2_0"/>
<dbReference type="KEGG" id="ipa:Isop_3302"/>
<dbReference type="FunCoup" id="E8R5B1">
    <property type="interactions" value="171"/>
</dbReference>
<dbReference type="GO" id="GO:0022857">
    <property type="term" value="F:transmembrane transporter activity"/>
    <property type="evidence" value="ECO:0007669"/>
    <property type="project" value="InterPro"/>
</dbReference>
<dbReference type="CDD" id="cd06579">
    <property type="entry name" value="TM_PBP1_transp_AraH_like"/>
    <property type="match status" value="1"/>
</dbReference>
<feature type="transmembrane region" description="Helical" evidence="6">
    <location>
        <begin position="35"/>
        <end position="52"/>
    </location>
</feature>
<dbReference type="PANTHER" id="PTHR32196:SF15">
    <property type="entry name" value="SUGAR ABC TRANSPORTER PERMEASE PROTEIN"/>
    <property type="match status" value="1"/>
</dbReference>
<evidence type="ECO:0000256" key="4">
    <source>
        <dbReference type="ARBA" id="ARBA00022989"/>
    </source>
</evidence>
<dbReference type="AlphaFoldDB" id="E8R5B1"/>
<evidence type="ECO:0000256" key="5">
    <source>
        <dbReference type="ARBA" id="ARBA00023136"/>
    </source>
</evidence>
<reference evidence="7 8" key="2">
    <citation type="journal article" date="2011" name="Stand. Genomic Sci.">
        <title>Complete genome sequence of Isosphaera pallida type strain (IS1B).</title>
        <authorList>
            <consortium name="US DOE Joint Genome Institute (JGI-PGF)"/>
            <person name="Goker M."/>
            <person name="Cleland D."/>
            <person name="Saunders E."/>
            <person name="Lapidus A."/>
            <person name="Nolan M."/>
            <person name="Lucas S."/>
            <person name="Hammon N."/>
            <person name="Deshpande S."/>
            <person name="Cheng J.F."/>
            <person name="Tapia R."/>
            <person name="Han C."/>
            <person name="Goodwin L."/>
            <person name="Pitluck S."/>
            <person name="Liolios K."/>
            <person name="Pagani I."/>
            <person name="Ivanova N."/>
            <person name="Mavromatis K."/>
            <person name="Pati A."/>
            <person name="Chen A."/>
            <person name="Palaniappan K."/>
            <person name="Land M."/>
            <person name="Hauser L."/>
            <person name="Chang Y.J."/>
            <person name="Jeffries C.D."/>
            <person name="Detter J.C."/>
            <person name="Beck B."/>
            <person name="Woyke T."/>
            <person name="Bristow J."/>
            <person name="Eisen J.A."/>
            <person name="Markowitz V."/>
            <person name="Hugenholtz P."/>
            <person name="Kyrpides N.C."/>
            <person name="Klenk H.P."/>
        </authorList>
    </citation>
    <scope>NUCLEOTIDE SEQUENCE [LARGE SCALE GENOMIC DNA]</scope>
    <source>
        <strain evidence="8">ATCC 43644 / DSM 9630 / IS1B</strain>
    </source>
</reference>
<keyword evidence="2" id="KW-1003">Cell membrane</keyword>
<feature type="transmembrane region" description="Helical" evidence="6">
    <location>
        <begin position="162"/>
        <end position="186"/>
    </location>
</feature>
<gene>
    <name evidence="7" type="ordered locus">Isop_3302</name>
</gene>
<proteinExistence type="predicted"/>
<feature type="transmembrane region" description="Helical" evidence="6">
    <location>
        <begin position="268"/>
        <end position="290"/>
    </location>
</feature>
<dbReference type="eggNOG" id="COG1172">
    <property type="taxonomic scope" value="Bacteria"/>
</dbReference>
<dbReference type="OrthoDB" id="9784538at2"/>
<feature type="transmembrane region" description="Helical" evidence="6">
    <location>
        <begin position="207"/>
        <end position="232"/>
    </location>
</feature>
<dbReference type="RefSeq" id="WP_013566152.1">
    <property type="nucleotide sequence ID" value="NC_014962.1"/>
</dbReference>
<keyword evidence="3 6" id="KW-0812">Transmembrane</keyword>
<feature type="transmembrane region" description="Helical" evidence="6">
    <location>
        <begin position="83"/>
        <end position="105"/>
    </location>
</feature>
<dbReference type="Proteomes" id="UP000008631">
    <property type="component" value="Chromosome"/>
</dbReference>
<accession>E8R5B1</accession>
<dbReference type="InterPro" id="IPR001851">
    <property type="entry name" value="ABC_transp_permease"/>
</dbReference>
<reference key="1">
    <citation type="submission" date="2010-11" db="EMBL/GenBank/DDBJ databases">
        <title>The complete sequence of chromosome of Isophaera pallida ATCC 43644.</title>
        <authorList>
            <consortium name="US DOE Joint Genome Institute (JGI-PGF)"/>
            <person name="Lucas S."/>
            <person name="Copeland A."/>
            <person name="Lapidus A."/>
            <person name="Bruce D."/>
            <person name="Goodwin L."/>
            <person name="Pitluck S."/>
            <person name="Kyrpides N."/>
            <person name="Mavromatis K."/>
            <person name="Pagani I."/>
            <person name="Ivanova N."/>
            <person name="Saunders E."/>
            <person name="Brettin T."/>
            <person name="Detter J.C."/>
            <person name="Han C."/>
            <person name="Tapia R."/>
            <person name="Land M."/>
            <person name="Hauser L."/>
            <person name="Markowitz V."/>
            <person name="Cheng J.-F."/>
            <person name="Hugenholtz P."/>
            <person name="Woyke T."/>
            <person name="Wu D."/>
            <person name="Eisen J.A."/>
        </authorList>
    </citation>
    <scope>NUCLEOTIDE SEQUENCE</scope>
    <source>
        <strain>ATCC 43644</strain>
    </source>
</reference>
<name>E8R5B1_ISOPI</name>
<dbReference type="PANTHER" id="PTHR32196">
    <property type="entry name" value="ABC TRANSPORTER PERMEASE PROTEIN YPHD-RELATED-RELATED"/>
    <property type="match status" value="1"/>
</dbReference>
<keyword evidence="8" id="KW-1185">Reference proteome</keyword>
<dbReference type="STRING" id="575540.Isop_3302"/>
<sequence length="335" mass="35345">MTKILGILLALVLVTVATAWNTESFLTPYNVKNLLNWIGLFGVISLGAAFVIIGGGIDLSIGSVVGLSACLLPWLLVKQGLSPWVGIPLVLAACAAIGLLHGVLITFVKLQPFVVTLCGLLCYRGLARWFTDDKEMGFGQGFTGLRDLVKSSVNLPIGGTVYYIPTTFLLMVALALAAAFLLNLTVAGRHLKAVGRNEQAARYSGVITPRVVIFSYVICSTAAGLGGMLFALDLNSVQPAGFGNFYELYAIAAAVIGGCSLRGGEGSVLGVVAGVAIIRLLFNSINLMGFPSQLEFAVIGLVILAGVLADTALLKLAAWNRRRQERLRAARDGHP</sequence>
<dbReference type="Pfam" id="PF02653">
    <property type="entry name" value="BPD_transp_2"/>
    <property type="match status" value="1"/>
</dbReference>
<keyword evidence="4 6" id="KW-1133">Transmembrane helix</keyword>
<feature type="transmembrane region" description="Helical" evidence="6">
    <location>
        <begin position="296"/>
        <end position="318"/>
    </location>
</feature>
<dbReference type="GO" id="GO:0005886">
    <property type="term" value="C:plasma membrane"/>
    <property type="evidence" value="ECO:0007669"/>
    <property type="project" value="UniProtKB-SubCell"/>
</dbReference>
<evidence type="ECO:0000313" key="8">
    <source>
        <dbReference type="Proteomes" id="UP000008631"/>
    </source>
</evidence>
<evidence type="ECO:0000256" key="2">
    <source>
        <dbReference type="ARBA" id="ARBA00022475"/>
    </source>
</evidence>
<evidence type="ECO:0000256" key="1">
    <source>
        <dbReference type="ARBA" id="ARBA00004651"/>
    </source>
</evidence>
<dbReference type="InParanoid" id="E8R5B1"/>
<evidence type="ECO:0000313" key="7">
    <source>
        <dbReference type="EMBL" id="ADV63864.1"/>
    </source>
</evidence>